<accession>A0A4R6S708</accession>
<comment type="caution">
    <text evidence="2">The sequence shown here is derived from an EMBL/GenBank/DDBJ whole genome shotgun (WGS) entry which is preliminary data.</text>
</comment>
<reference evidence="2 3" key="1">
    <citation type="submission" date="2019-03" db="EMBL/GenBank/DDBJ databases">
        <title>Genomic Encyclopedia of Type Strains, Phase IV (KMG-IV): sequencing the most valuable type-strain genomes for metagenomic binning, comparative biology and taxonomic classification.</title>
        <authorList>
            <person name="Goeker M."/>
        </authorList>
    </citation>
    <scope>NUCLEOTIDE SEQUENCE [LARGE SCALE GENOMIC DNA]</scope>
    <source>
        <strain evidence="2 3">DSM 45361</strain>
    </source>
</reference>
<dbReference type="AlphaFoldDB" id="A0A4R6S708"/>
<dbReference type="SUPFAM" id="SSF55729">
    <property type="entry name" value="Acyl-CoA N-acyltransferases (Nat)"/>
    <property type="match status" value="1"/>
</dbReference>
<evidence type="ECO:0000313" key="2">
    <source>
        <dbReference type="EMBL" id="TDP95153.1"/>
    </source>
</evidence>
<dbReference type="OrthoDB" id="4792644at2"/>
<dbReference type="PROSITE" id="PS51186">
    <property type="entry name" value="GNAT"/>
    <property type="match status" value="1"/>
</dbReference>
<dbReference type="Pfam" id="PF00583">
    <property type="entry name" value="Acetyltransf_1"/>
    <property type="match status" value="1"/>
</dbReference>
<dbReference type="InterPro" id="IPR000182">
    <property type="entry name" value="GNAT_dom"/>
</dbReference>
<gene>
    <name evidence="2" type="ORF">EV186_105385</name>
</gene>
<feature type="domain" description="N-acetyltransferase" evidence="1">
    <location>
        <begin position="145"/>
        <end position="283"/>
    </location>
</feature>
<protein>
    <submittedName>
        <fullName evidence="2">Acetyltransferase (GNAT) family protein</fullName>
    </submittedName>
</protein>
<dbReference type="RefSeq" id="WP_133852529.1">
    <property type="nucleotide sequence ID" value="NZ_SNXZ01000005.1"/>
</dbReference>
<evidence type="ECO:0000259" key="1">
    <source>
        <dbReference type="PROSITE" id="PS51186"/>
    </source>
</evidence>
<name>A0A4R6S708_LABRH</name>
<dbReference type="CDD" id="cd04301">
    <property type="entry name" value="NAT_SF"/>
    <property type="match status" value="1"/>
</dbReference>
<keyword evidence="2" id="KW-0808">Transferase</keyword>
<dbReference type="Proteomes" id="UP000295444">
    <property type="component" value="Unassembled WGS sequence"/>
</dbReference>
<dbReference type="InterPro" id="IPR016181">
    <property type="entry name" value="Acyl_CoA_acyltransferase"/>
</dbReference>
<dbReference type="GO" id="GO:0016747">
    <property type="term" value="F:acyltransferase activity, transferring groups other than amino-acyl groups"/>
    <property type="evidence" value="ECO:0007669"/>
    <property type="project" value="InterPro"/>
</dbReference>
<evidence type="ECO:0000313" key="3">
    <source>
        <dbReference type="Proteomes" id="UP000295444"/>
    </source>
</evidence>
<dbReference type="Gene3D" id="3.40.630.30">
    <property type="match status" value="1"/>
</dbReference>
<organism evidence="2 3">
    <name type="scientific">Labedaea rhizosphaerae</name>
    <dbReference type="NCBI Taxonomy" id="598644"/>
    <lineage>
        <taxon>Bacteria</taxon>
        <taxon>Bacillati</taxon>
        <taxon>Actinomycetota</taxon>
        <taxon>Actinomycetes</taxon>
        <taxon>Pseudonocardiales</taxon>
        <taxon>Pseudonocardiaceae</taxon>
        <taxon>Labedaea</taxon>
    </lineage>
</organism>
<keyword evidence="3" id="KW-1185">Reference proteome</keyword>
<proteinExistence type="predicted"/>
<sequence length="283" mass="29752">MTGVIETPGVDQLSEVVHVMREWQHDGAPAQLHPGDVGWFCRFGVPAAAAALRVWRRAGRILAVGLLDEPDLLRLTIAPDALGDEDLAREVADGAADVLVGAKVAVSAPEEAVLQDVLAAAGWKVDEPWVPLRRELTEPVKDPGIRVEVVGPAQVPDRVAVQRASFSGSTFTEEAWHAMASGVAYADARCLVAYDEQGNAVATVTVWSAGPDKPGLLEPMGVHQDHRGHGYGTAISVAAAAALRDLGAATAIVCTPRSNAAAVATYKAAGFVELPEILDRVRA</sequence>
<dbReference type="EMBL" id="SNXZ01000005">
    <property type="protein sequence ID" value="TDP95153.1"/>
    <property type="molecule type" value="Genomic_DNA"/>
</dbReference>